<accession>A0A6J6BQL8</accession>
<organism evidence="1">
    <name type="scientific">freshwater metagenome</name>
    <dbReference type="NCBI Taxonomy" id="449393"/>
    <lineage>
        <taxon>unclassified sequences</taxon>
        <taxon>metagenomes</taxon>
        <taxon>ecological metagenomes</taxon>
    </lineage>
</organism>
<dbReference type="AlphaFoldDB" id="A0A6J6BQL8"/>
<dbReference type="EMBL" id="CAEZSG010000103">
    <property type="protein sequence ID" value="CAB4540478.1"/>
    <property type="molecule type" value="Genomic_DNA"/>
</dbReference>
<reference evidence="1" key="1">
    <citation type="submission" date="2020-05" db="EMBL/GenBank/DDBJ databases">
        <authorList>
            <person name="Chiriac C."/>
            <person name="Salcher M."/>
            <person name="Ghai R."/>
            <person name="Kavagutti S V."/>
        </authorList>
    </citation>
    <scope>NUCLEOTIDE SEQUENCE</scope>
</reference>
<gene>
    <name evidence="1" type="ORF">UFOPK1413_00709</name>
</gene>
<evidence type="ECO:0000313" key="1">
    <source>
        <dbReference type="EMBL" id="CAB4540478.1"/>
    </source>
</evidence>
<sequence length="146" mass="16405">MFKDGLDTEDEVRLWAAKVEEPPVEALVDARVLGDRGLGLRLGDDLERRNLDLEPTELDPLVVCELTRDTNKGSGVERSDEFRQCEAFRRIGCLRVEFTNRLRDELNGTGLVTQDDELNRLLVTDGVDPPRDNNVAIRESGKGCHS</sequence>
<protein>
    <submittedName>
        <fullName evidence="1">Unannotated protein</fullName>
    </submittedName>
</protein>
<name>A0A6J6BQL8_9ZZZZ</name>
<proteinExistence type="predicted"/>